<evidence type="ECO:0000256" key="1">
    <source>
        <dbReference type="SAM" id="MobiDB-lite"/>
    </source>
</evidence>
<dbReference type="Proteomes" id="UP000295087">
    <property type="component" value="Unassembled WGS sequence"/>
</dbReference>
<gene>
    <name evidence="3" type="ORF">DFR75_1011243</name>
</gene>
<reference evidence="3 4" key="1">
    <citation type="submission" date="2019-03" db="EMBL/GenBank/DDBJ databases">
        <title>Genomic Encyclopedia of Type Strains, Phase IV (KMG-IV): sequencing the most valuable type-strain genomes for metagenomic binning, comparative biology and taxonomic classification.</title>
        <authorList>
            <person name="Goeker M."/>
        </authorList>
    </citation>
    <scope>NUCLEOTIDE SEQUENCE [LARGE SCALE GENOMIC DNA]</scope>
    <source>
        <strain evidence="3 4">DSM 44496</strain>
    </source>
</reference>
<accession>A0A4R6PV08</accession>
<feature type="compositionally biased region" description="Low complexity" evidence="1">
    <location>
        <begin position="34"/>
        <end position="57"/>
    </location>
</feature>
<feature type="region of interest" description="Disordered" evidence="1">
    <location>
        <begin position="1"/>
        <end position="57"/>
    </location>
</feature>
<keyword evidence="2" id="KW-0472">Membrane</keyword>
<keyword evidence="4" id="KW-1185">Reference proteome</keyword>
<protein>
    <submittedName>
        <fullName evidence="3">Uncharacterized protein</fullName>
    </submittedName>
</protein>
<evidence type="ECO:0000313" key="3">
    <source>
        <dbReference type="EMBL" id="TDP42133.1"/>
    </source>
</evidence>
<comment type="caution">
    <text evidence="3">The sequence shown here is derived from an EMBL/GenBank/DDBJ whole genome shotgun (WGS) entry which is preliminary data.</text>
</comment>
<evidence type="ECO:0000313" key="4">
    <source>
        <dbReference type="Proteomes" id="UP000295087"/>
    </source>
</evidence>
<keyword evidence="2" id="KW-1133">Transmembrane helix</keyword>
<dbReference type="AlphaFoldDB" id="A0A4R6PV08"/>
<sequence>MSGSDDKQYAQEPNELTSYPADEVAVPQPPAPAAAPFAPGQQPYVPGQPPVVGQPVPAQPIGGQFAPGTAPGQPYVPGQQPGGQTYPSGQAIGAQFPPGASPGQPYVGGQPGGLVFTPAPYPAYVPEPAETEPRVVPENIRMAFIVMLVGAAVAFLGGAYSLTDIDTVRTTLLDSSDGMFRGSSLDVLVYATVGATVVGALITVGLWIWMAFACRAGKNWARITSTIFFGFNVLSTLYAVLGMVADLGVTPGALAFTLAGFAIGLGAVVLLWNPKSAPFFAPARPAYPQYPLAGPR</sequence>
<dbReference type="RefSeq" id="WP_067491502.1">
    <property type="nucleotide sequence ID" value="NZ_JBHXPO010000009.1"/>
</dbReference>
<name>A0A4R6PV08_NOCIG</name>
<dbReference type="EMBL" id="SNXK01000001">
    <property type="protein sequence ID" value="TDP42133.1"/>
    <property type="molecule type" value="Genomic_DNA"/>
</dbReference>
<feature type="transmembrane region" description="Helical" evidence="2">
    <location>
        <begin position="187"/>
        <end position="208"/>
    </location>
</feature>
<evidence type="ECO:0000256" key="2">
    <source>
        <dbReference type="SAM" id="Phobius"/>
    </source>
</evidence>
<feature type="transmembrane region" description="Helical" evidence="2">
    <location>
        <begin position="220"/>
        <end position="241"/>
    </location>
</feature>
<feature type="transmembrane region" description="Helical" evidence="2">
    <location>
        <begin position="253"/>
        <end position="272"/>
    </location>
</feature>
<proteinExistence type="predicted"/>
<feature type="transmembrane region" description="Helical" evidence="2">
    <location>
        <begin position="142"/>
        <end position="162"/>
    </location>
</feature>
<keyword evidence="2" id="KW-0812">Transmembrane</keyword>
<organism evidence="3 4">
    <name type="scientific">Nocardia ignorata</name>
    <dbReference type="NCBI Taxonomy" id="145285"/>
    <lineage>
        <taxon>Bacteria</taxon>
        <taxon>Bacillati</taxon>
        <taxon>Actinomycetota</taxon>
        <taxon>Actinomycetes</taxon>
        <taxon>Mycobacteriales</taxon>
        <taxon>Nocardiaceae</taxon>
        <taxon>Nocardia</taxon>
    </lineage>
</organism>